<reference evidence="1" key="1">
    <citation type="submission" date="2020-05" db="EMBL/GenBank/DDBJ databases">
        <authorList>
            <person name="Chiriac C."/>
            <person name="Salcher M."/>
            <person name="Ghai R."/>
            <person name="Kavagutti S V."/>
        </authorList>
    </citation>
    <scope>NUCLEOTIDE SEQUENCE</scope>
</reference>
<gene>
    <name evidence="1" type="ORF">UFOVP213_3</name>
</gene>
<name>A0A6J7WQD9_9CAUD</name>
<accession>A0A6J7WQD9</accession>
<evidence type="ECO:0000313" key="1">
    <source>
        <dbReference type="EMBL" id="CAB5218344.1"/>
    </source>
</evidence>
<dbReference type="InterPro" id="IPR043876">
    <property type="entry name" value="DUF5856"/>
</dbReference>
<protein>
    <submittedName>
        <fullName evidence="1">Uncharacterized protein</fullName>
    </submittedName>
</protein>
<organism evidence="1">
    <name type="scientific">uncultured Caudovirales phage</name>
    <dbReference type="NCBI Taxonomy" id="2100421"/>
    <lineage>
        <taxon>Viruses</taxon>
        <taxon>Duplodnaviria</taxon>
        <taxon>Heunggongvirae</taxon>
        <taxon>Uroviricota</taxon>
        <taxon>Caudoviricetes</taxon>
        <taxon>Peduoviridae</taxon>
        <taxon>Maltschvirus</taxon>
        <taxon>Maltschvirus maltsch</taxon>
    </lineage>
</organism>
<sequence length="176" mass="20309">MKDIKEFENQINQLEAQFKMESKIKTAKAFSDVEMQEQPIMGHEPVENEPMEDTPMDNFVDMVYCLKQSNEQAIVWHHQTTSFAAHKALDNYYSEIVGLLDGLIESVSGIYGRPTGYELVNPVDYQSIEQVQAYFQALYVEVQSERQVTFQESWIQNQIDGIAELIAETLYLLTLK</sequence>
<proteinExistence type="predicted"/>
<dbReference type="EMBL" id="LR798258">
    <property type="protein sequence ID" value="CAB5218344.1"/>
    <property type="molecule type" value="Genomic_DNA"/>
</dbReference>
<dbReference type="Pfam" id="PF19174">
    <property type="entry name" value="DUF5856"/>
    <property type="match status" value="1"/>
</dbReference>